<organism evidence="1 2">
    <name type="scientific">Holothuria leucospilota</name>
    <name type="common">Black long sea cucumber</name>
    <name type="synonym">Mertensiothuria leucospilota</name>
    <dbReference type="NCBI Taxonomy" id="206669"/>
    <lineage>
        <taxon>Eukaryota</taxon>
        <taxon>Metazoa</taxon>
        <taxon>Echinodermata</taxon>
        <taxon>Eleutherozoa</taxon>
        <taxon>Echinozoa</taxon>
        <taxon>Holothuroidea</taxon>
        <taxon>Aspidochirotacea</taxon>
        <taxon>Aspidochirotida</taxon>
        <taxon>Holothuriidae</taxon>
        <taxon>Holothuria</taxon>
    </lineage>
</organism>
<dbReference type="Proteomes" id="UP001152320">
    <property type="component" value="Chromosome 5"/>
</dbReference>
<name>A0A9Q1C8T4_HOLLE</name>
<keyword evidence="2" id="KW-1185">Reference proteome</keyword>
<dbReference type="EMBL" id="JAIZAY010000005">
    <property type="protein sequence ID" value="KAJ8041388.1"/>
    <property type="molecule type" value="Genomic_DNA"/>
</dbReference>
<reference evidence="1" key="1">
    <citation type="submission" date="2021-10" db="EMBL/GenBank/DDBJ databases">
        <title>Tropical sea cucumber genome reveals ecological adaptation and Cuvierian tubules defense mechanism.</title>
        <authorList>
            <person name="Chen T."/>
        </authorList>
    </citation>
    <scope>NUCLEOTIDE SEQUENCE</scope>
    <source>
        <strain evidence="1">Nanhai2018</strain>
        <tissue evidence="1">Muscle</tissue>
    </source>
</reference>
<dbReference type="AlphaFoldDB" id="A0A9Q1C8T4"/>
<dbReference type="PANTHER" id="PTHR47018">
    <property type="entry name" value="CXC DOMAIN-CONTAINING PROTEIN-RELATED"/>
    <property type="match status" value="1"/>
</dbReference>
<evidence type="ECO:0000313" key="2">
    <source>
        <dbReference type="Proteomes" id="UP001152320"/>
    </source>
</evidence>
<protein>
    <submittedName>
        <fullName evidence="1">Uncharacterized protein</fullName>
    </submittedName>
</protein>
<proteinExistence type="predicted"/>
<dbReference type="OrthoDB" id="8300196at2759"/>
<sequence>MMGGLHVEMALLKVIGDFLAGSGWTSVMTSAGVTTEGRAESLQKGSQTSKSQWAHQVNAVALYISQRKAYDDYRRTCGTENLQSFDLWSQKMVSECPQFCYWNKVLQLECLPLAFIRSQQEANYTLYVQTLTAIIPWMLAMDHYHYARWLTVHETDLQELPNDSVVDVHRAFVKGNFVTQKSSHKFSALAHDQIHEQPQNVIVKGDGGVIGITENEAAHRRWMVAGSEIARIVNEFEDQF</sequence>
<gene>
    <name evidence="1" type="ORF">HOLleu_12190</name>
</gene>
<accession>A0A9Q1C8T4</accession>
<comment type="caution">
    <text evidence="1">The sequence shown here is derived from an EMBL/GenBank/DDBJ whole genome shotgun (WGS) entry which is preliminary data.</text>
</comment>
<evidence type="ECO:0000313" key="1">
    <source>
        <dbReference type="EMBL" id="KAJ8041388.1"/>
    </source>
</evidence>